<name>D7VS33_SPHSI</name>
<dbReference type="InterPro" id="IPR036477">
    <property type="entry name" value="Formyl_transf_N_sf"/>
</dbReference>
<evidence type="ECO:0000256" key="1">
    <source>
        <dbReference type="ARBA" id="ARBA00010699"/>
    </source>
</evidence>
<dbReference type="SUPFAM" id="SSF50486">
    <property type="entry name" value="FMT C-terminal domain-like"/>
    <property type="match status" value="1"/>
</dbReference>
<keyword evidence="9" id="KW-1185">Reference proteome</keyword>
<dbReference type="HAMAP" id="MF_00182">
    <property type="entry name" value="Formyl_trans"/>
    <property type="match status" value="1"/>
</dbReference>
<dbReference type="SUPFAM" id="SSF53328">
    <property type="entry name" value="Formyltransferase"/>
    <property type="match status" value="1"/>
</dbReference>
<feature type="domain" description="Formyl transferase C-terminal" evidence="7">
    <location>
        <begin position="223"/>
        <end position="321"/>
    </location>
</feature>
<proteinExistence type="inferred from homology"/>
<dbReference type="InterPro" id="IPR002376">
    <property type="entry name" value="Formyl_transf_N"/>
</dbReference>
<dbReference type="InterPro" id="IPR041711">
    <property type="entry name" value="Met-tRNA-FMT_N"/>
</dbReference>
<sequence>MSFGIEREFFNINQYLEMRIIFMGTPDFAVASLKALLDSGENVVAVVTVPDKPAGRGQKLHESAVKKFAVEHQIPVLQPVRLKDPEFLKELKAFNADLQVVVAFRMLPELVWDMPAKGTINVHGSLLPQYRGAAPINHAIINGEEKTGVTTFLLQHEIDTGNILFKGEVPITENDNAGTIHDKLMHKGAEVLLQTIKAMKADSLTPVPQDTLIEGTTLKHAPKIFKEDCLINWDKSTATVFNLIRGLSPYPAAFTYLDGKVLKIYEVQKEIAKPDIQAGRYVTDGKTYLKYATQDGYIHLKALQIEGKKRMLTDEFLRGYRFASS</sequence>
<dbReference type="Proteomes" id="UP000006258">
    <property type="component" value="Unassembled WGS sequence"/>
</dbReference>
<evidence type="ECO:0000256" key="4">
    <source>
        <dbReference type="ARBA" id="ARBA00022917"/>
    </source>
</evidence>
<organism evidence="8 9">
    <name type="scientific">Sphingobacterium spiritivorum ATCC 33861</name>
    <dbReference type="NCBI Taxonomy" id="525373"/>
    <lineage>
        <taxon>Bacteria</taxon>
        <taxon>Pseudomonadati</taxon>
        <taxon>Bacteroidota</taxon>
        <taxon>Sphingobacteriia</taxon>
        <taxon>Sphingobacteriales</taxon>
        <taxon>Sphingobacteriaceae</taxon>
        <taxon>Sphingobacterium</taxon>
    </lineage>
</organism>
<dbReference type="InterPro" id="IPR005794">
    <property type="entry name" value="Fmt"/>
</dbReference>
<evidence type="ECO:0000256" key="3">
    <source>
        <dbReference type="ARBA" id="ARBA00022679"/>
    </source>
</evidence>
<comment type="similarity">
    <text evidence="1 5">Belongs to the Fmt family.</text>
</comment>
<dbReference type="HOGENOM" id="CLU_033347_1_1_10"/>
<dbReference type="GO" id="GO:0005829">
    <property type="term" value="C:cytosol"/>
    <property type="evidence" value="ECO:0007669"/>
    <property type="project" value="TreeGrafter"/>
</dbReference>
<dbReference type="CDD" id="cd08704">
    <property type="entry name" value="Met_tRNA_FMT_C"/>
    <property type="match status" value="1"/>
</dbReference>
<dbReference type="InterPro" id="IPR011034">
    <property type="entry name" value="Formyl_transferase-like_C_sf"/>
</dbReference>
<feature type="binding site" evidence="5">
    <location>
        <begin position="125"/>
        <end position="128"/>
    </location>
    <ligand>
        <name>(6S)-5,6,7,8-tetrahydrofolate</name>
        <dbReference type="ChEBI" id="CHEBI:57453"/>
    </ligand>
</feature>
<protein>
    <recommendedName>
        <fullName evidence="2 5">Methionyl-tRNA formyltransferase</fullName>
        <ecNumber evidence="2 5">2.1.2.9</ecNumber>
    </recommendedName>
</protein>
<dbReference type="PANTHER" id="PTHR11138">
    <property type="entry name" value="METHIONYL-TRNA FORMYLTRANSFERASE"/>
    <property type="match status" value="1"/>
</dbReference>
<keyword evidence="3 5" id="KW-0808">Transferase</keyword>
<gene>
    <name evidence="5 8" type="primary">fmt</name>
    <name evidence="8" type="ORF">HMPREF0766_13787</name>
</gene>
<evidence type="ECO:0000259" key="7">
    <source>
        <dbReference type="Pfam" id="PF02911"/>
    </source>
</evidence>
<evidence type="ECO:0000313" key="9">
    <source>
        <dbReference type="Proteomes" id="UP000006258"/>
    </source>
</evidence>
<dbReference type="EMBL" id="ACHA02000012">
    <property type="protein sequence ID" value="EFK56584.1"/>
    <property type="molecule type" value="Genomic_DNA"/>
</dbReference>
<dbReference type="InterPro" id="IPR005793">
    <property type="entry name" value="Formyl_trans_C"/>
</dbReference>
<evidence type="ECO:0000259" key="6">
    <source>
        <dbReference type="Pfam" id="PF00551"/>
    </source>
</evidence>
<evidence type="ECO:0000256" key="5">
    <source>
        <dbReference type="HAMAP-Rule" id="MF_00182"/>
    </source>
</evidence>
<dbReference type="Gene3D" id="3.40.50.12230">
    <property type="match status" value="1"/>
</dbReference>
<comment type="function">
    <text evidence="5">Attaches a formyl group to the free amino group of methionyl-tRNA(fMet). The formyl group appears to play a dual role in the initiator identity of N-formylmethionyl-tRNA by promoting its recognition by IF2 and preventing the misappropriation of this tRNA by the elongation apparatus.</text>
</comment>
<dbReference type="STRING" id="525373.HMPREF0766_13787"/>
<dbReference type="GO" id="GO:0004479">
    <property type="term" value="F:methionyl-tRNA formyltransferase activity"/>
    <property type="evidence" value="ECO:0007669"/>
    <property type="project" value="UniProtKB-UniRule"/>
</dbReference>
<dbReference type="AlphaFoldDB" id="D7VS33"/>
<evidence type="ECO:0000313" key="8">
    <source>
        <dbReference type="EMBL" id="EFK56584.1"/>
    </source>
</evidence>
<dbReference type="eggNOG" id="COG0223">
    <property type="taxonomic scope" value="Bacteria"/>
</dbReference>
<dbReference type="PANTHER" id="PTHR11138:SF5">
    <property type="entry name" value="METHIONYL-TRNA FORMYLTRANSFERASE, MITOCHONDRIAL"/>
    <property type="match status" value="1"/>
</dbReference>
<dbReference type="NCBIfam" id="TIGR00460">
    <property type="entry name" value="fmt"/>
    <property type="match status" value="1"/>
</dbReference>
<dbReference type="InterPro" id="IPR044135">
    <property type="entry name" value="Met-tRNA-FMT_C"/>
</dbReference>
<dbReference type="EC" id="2.1.2.9" evidence="2 5"/>
<dbReference type="Pfam" id="PF00551">
    <property type="entry name" value="Formyl_trans_N"/>
    <property type="match status" value="1"/>
</dbReference>
<dbReference type="CDD" id="cd08646">
    <property type="entry name" value="FMT_core_Met-tRNA-FMT_N"/>
    <property type="match status" value="1"/>
</dbReference>
<accession>D7VS33</accession>
<evidence type="ECO:0000256" key="2">
    <source>
        <dbReference type="ARBA" id="ARBA00012261"/>
    </source>
</evidence>
<keyword evidence="4 5" id="KW-0648">Protein biosynthesis</keyword>
<comment type="catalytic activity">
    <reaction evidence="5">
        <text>L-methionyl-tRNA(fMet) + (6R)-10-formyltetrahydrofolate = N-formyl-L-methionyl-tRNA(fMet) + (6S)-5,6,7,8-tetrahydrofolate + H(+)</text>
        <dbReference type="Rhea" id="RHEA:24380"/>
        <dbReference type="Rhea" id="RHEA-COMP:9952"/>
        <dbReference type="Rhea" id="RHEA-COMP:9953"/>
        <dbReference type="ChEBI" id="CHEBI:15378"/>
        <dbReference type="ChEBI" id="CHEBI:57453"/>
        <dbReference type="ChEBI" id="CHEBI:78530"/>
        <dbReference type="ChEBI" id="CHEBI:78844"/>
        <dbReference type="ChEBI" id="CHEBI:195366"/>
        <dbReference type="EC" id="2.1.2.9"/>
    </reaction>
</comment>
<dbReference type="Pfam" id="PF02911">
    <property type="entry name" value="Formyl_trans_C"/>
    <property type="match status" value="1"/>
</dbReference>
<feature type="domain" description="Formyl transferase N-terminal" evidence="6">
    <location>
        <begin position="18"/>
        <end position="196"/>
    </location>
</feature>
<comment type="caution">
    <text evidence="8">The sequence shown here is derived from an EMBL/GenBank/DDBJ whole genome shotgun (WGS) entry which is preliminary data.</text>
</comment>
<reference evidence="8" key="1">
    <citation type="submission" date="2010-07" db="EMBL/GenBank/DDBJ databases">
        <authorList>
            <person name="Muzny D."/>
            <person name="Qin X."/>
            <person name="Buhay C."/>
            <person name="Dugan-Rocha S."/>
            <person name="Ding Y."/>
            <person name="Chen G."/>
            <person name="Hawes A."/>
            <person name="Holder M."/>
            <person name="Jhangiani S."/>
            <person name="Johnson A."/>
            <person name="Khan Z."/>
            <person name="Li Z."/>
            <person name="Liu W."/>
            <person name="Liu X."/>
            <person name="Perez L."/>
            <person name="Shen H."/>
            <person name="Wang Q."/>
            <person name="Watt J."/>
            <person name="Xi L."/>
            <person name="Xin Y."/>
            <person name="Zhou J."/>
            <person name="Deng J."/>
            <person name="Jiang H."/>
            <person name="Liu Y."/>
            <person name="Qu J."/>
            <person name="Song X.-Z."/>
            <person name="Zhang L."/>
            <person name="Villasana D."/>
            <person name="Johnson A."/>
            <person name="Liu J."/>
            <person name="Liyanage D."/>
            <person name="Lorensuhewa L."/>
            <person name="Robinson T."/>
            <person name="Song A."/>
            <person name="Song B.-B."/>
            <person name="Dinh H."/>
            <person name="Thornton R."/>
            <person name="Coyle M."/>
            <person name="Francisco L."/>
            <person name="Jackson L."/>
            <person name="Javaid M."/>
            <person name="Korchina V."/>
            <person name="Kovar C."/>
            <person name="Mata R."/>
            <person name="Mathew T."/>
            <person name="Ngo R."/>
            <person name="Nguyen L."/>
            <person name="Nguyen N."/>
            <person name="Okwuonu G."/>
            <person name="Ongeri F."/>
            <person name="Pham C."/>
            <person name="Simmons D."/>
            <person name="Wilczek-Boney K."/>
            <person name="Hale W."/>
            <person name="Jakkamsetti A."/>
            <person name="Pham P."/>
            <person name="Ruth R."/>
            <person name="San Lucas F."/>
            <person name="Warren J."/>
            <person name="Zhang J."/>
            <person name="Zhao Z."/>
            <person name="Zhou C."/>
            <person name="Zhu D."/>
            <person name="Lee S."/>
            <person name="Bess C."/>
            <person name="Blankenburg K."/>
            <person name="Forbes L."/>
            <person name="Fu Q."/>
            <person name="Gubbala S."/>
            <person name="Hirani K."/>
            <person name="Jayaseelan J.C."/>
            <person name="Lara F."/>
            <person name="Munidasa M."/>
            <person name="Palculict T."/>
            <person name="Patil S."/>
            <person name="Pu L.-L."/>
            <person name="Saada N."/>
            <person name="Tang L."/>
            <person name="Weissenberger G."/>
            <person name="Zhu Y."/>
            <person name="Hemphill L."/>
            <person name="Shang Y."/>
            <person name="Youmans B."/>
            <person name="Ayvaz T."/>
            <person name="Ross M."/>
            <person name="Santibanez J."/>
            <person name="Aqrawi P."/>
            <person name="Gross S."/>
            <person name="Joshi V."/>
            <person name="Fowler G."/>
            <person name="Nazareth L."/>
            <person name="Reid J."/>
            <person name="Worley K."/>
            <person name="Petrosino J."/>
            <person name="Highlander S."/>
            <person name="Gibbs R."/>
        </authorList>
    </citation>
    <scope>NUCLEOTIDE SEQUENCE [LARGE SCALE GENOMIC DNA]</scope>
    <source>
        <strain evidence="8">ATCC 33861</strain>
    </source>
</reference>